<dbReference type="EMBL" id="OU466862">
    <property type="protein sequence ID" value="CAH2070651.1"/>
    <property type="molecule type" value="Genomic_DNA"/>
</dbReference>
<evidence type="ECO:0000313" key="3">
    <source>
        <dbReference type="EMBL" id="CAH2070651.1"/>
    </source>
</evidence>
<dbReference type="PANTHER" id="PTHR15600:SF42">
    <property type="entry name" value="SACSIN"/>
    <property type="match status" value="1"/>
</dbReference>
<organism evidence="3 4">
    <name type="scientific">Thlaspi arvense</name>
    <name type="common">Field penny-cress</name>
    <dbReference type="NCBI Taxonomy" id="13288"/>
    <lineage>
        <taxon>Eukaryota</taxon>
        <taxon>Viridiplantae</taxon>
        <taxon>Streptophyta</taxon>
        <taxon>Embryophyta</taxon>
        <taxon>Tracheophyta</taxon>
        <taxon>Spermatophyta</taxon>
        <taxon>Magnoliopsida</taxon>
        <taxon>eudicotyledons</taxon>
        <taxon>Gunneridae</taxon>
        <taxon>Pentapetalae</taxon>
        <taxon>rosids</taxon>
        <taxon>malvids</taxon>
        <taxon>Brassicales</taxon>
        <taxon>Brassicaceae</taxon>
        <taxon>Thlaspideae</taxon>
        <taxon>Thlaspi</taxon>
    </lineage>
</organism>
<dbReference type="Proteomes" id="UP000836841">
    <property type="component" value="Chromosome 6"/>
</dbReference>
<protein>
    <recommendedName>
        <fullName evidence="2">Sacsin/Nov domain-containing protein</fullName>
    </recommendedName>
</protein>
<evidence type="ECO:0000313" key="4">
    <source>
        <dbReference type="Proteomes" id="UP000836841"/>
    </source>
</evidence>
<sequence>MTSKVDLTRRIREVLFNYPEGTTVLKELIQNADDAGATRILCCRTLCPSGRVLISWRTTMLFNEEDFVSISRIGGSGKHRQAWKTGDELDNVASREPKPVVRNREGNS</sequence>
<gene>
    <name evidence="3" type="ORF">TAV2_LOCUS21321</name>
</gene>
<dbReference type="SUPFAM" id="SSF55874">
    <property type="entry name" value="ATPase domain of HSP90 chaperone/DNA topoisomerase II/histidine kinase"/>
    <property type="match status" value="1"/>
</dbReference>
<proteinExistence type="predicted"/>
<evidence type="ECO:0000259" key="2">
    <source>
        <dbReference type="Pfam" id="PF25794"/>
    </source>
</evidence>
<feature type="domain" description="Sacsin/Nov" evidence="2">
    <location>
        <begin position="5"/>
        <end position="41"/>
    </location>
</feature>
<feature type="region of interest" description="Disordered" evidence="1">
    <location>
        <begin position="75"/>
        <end position="108"/>
    </location>
</feature>
<dbReference type="PANTHER" id="PTHR15600">
    <property type="entry name" value="SACSIN"/>
    <property type="match status" value="1"/>
</dbReference>
<dbReference type="GO" id="GO:0030544">
    <property type="term" value="F:Hsp70 protein binding"/>
    <property type="evidence" value="ECO:0007669"/>
    <property type="project" value="TreeGrafter"/>
</dbReference>
<dbReference type="AlphaFoldDB" id="A0AAU9SUI1"/>
<keyword evidence="4" id="KW-1185">Reference proteome</keyword>
<name>A0AAU9SUI1_THLAR</name>
<accession>A0AAU9SUI1</accession>
<dbReference type="InterPro" id="IPR052972">
    <property type="entry name" value="Sacsin_chaperone_reg"/>
</dbReference>
<evidence type="ECO:0000256" key="1">
    <source>
        <dbReference type="SAM" id="MobiDB-lite"/>
    </source>
</evidence>
<feature type="compositionally biased region" description="Basic and acidic residues" evidence="1">
    <location>
        <begin position="93"/>
        <end position="108"/>
    </location>
</feature>
<dbReference type="InterPro" id="IPR036890">
    <property type="entry name" value="HATPase_C_sf"/>
</dbReference>
<dbReference type="InterPro" id="IPR058210">
    <property type="entry name" value="SACS/Nov_dom"/>
</dbReference>
<dbReference type="Pfam" id="PF25794">
    <property type="entry name" value="SACS"/>
    <property type="match status" value="1"/>
</dbReference>
<reference evidence="3 4" key="1">
    <citation type="submission" date="2022-03" db="EMBL/GenBank/DDBJ databases">
        <authorList>
            <person name="Nunn A."/>
            <person name="Chopra R."/>
            <person name="Nunn A."/>
            <person name="Contreras Garrido A."/>
        </authorList>
    </citation>
    <scope>NUCLEOTIDE SEQUENCE [LARGE SCALE GENOMIC DNA]</scope>
</reference>